<feature type="transmembrane region" description="Helical" evidence="2">
    <location>
        <begin position="60"/>
        <end position="79"/>
    </location>
</feature>
<protein>
    <submittedName>
        <fullName evidence="3">Uncharacterized protein</fullName>
    </submittedName>
</protein>
<keyword evidence="2" id="KW-0812">Transmembrane</keyword>
<dbReference type="AlphaFoldDB" id="A0A9P6EW19"/>
<proteinExistence type="predicted"/>
<organism evidence="3 4">
    <name type="scientific">Mortierella hygrophila</name>
    <dbReference type="NCBI Taxonomy" id="979708"/>
    <lineage>
        <taxon>Eukaryota</taxon>
        <taxon>Fungi</taxon>
        <taxon>Fungi incertae sedis</taxon>
        <taxon>Mucoromycota</taxon>
        <taxon>Mortierellomycotina</taxon>
        <taxon>Mortierellomycetes</taxon>
        <taxon>Mortierellales</taxon>
        <taxon>Mortierellaceae</taxon>
        <taxon>Mortierella</taxon>
    </lineage>
</organism>
<comment type="caution">
    <text evidence="3">The sequence shown here is derived from an EMBL/GenBank/DDBJ whole genome shotgun (WGS) entry which is preliminary data.</text>
</comment>
<evidence type="ECO:0000313" key="3">
    <source>
        <dbReference type="EMBL" id="KAF9536602.1"/>
    </source>
</evidence>
<evidence type="ECO:0000256" key="2">
    <source>
        <dbReference type="SAM" id="Phobius"/>
    </source>
</evidence>
<dbReference type="EMBL" id="JAAAXW010000629">
    <property type="protein sequence ID" value="KAF9536602.1"/>
    <property type="molecule type" value="Genomic_DNA"/>
</dbReference>
<keyword evidence="4" id="KW-1185">Reference proteome</keyword>
<feature type="compositionally biased region" description="Polar residues" evidence="1">
    <location>
        <begin position="7"/>
        <end position="20"/>
    </location>
</feature>
<dbReference type="SUPFAM" id="SSF56024">
    <property type="entry name" value="Phospholipase D/nuclease"/>
    <property type="match status" value="2"/>
</dbReference>
<keyword evidence="2" id="KW-1133">Transmembrane helix</keyword>
<keyword evidence="2" id="KW-0472">Membrane</keyword>
<dbReference type="Proteomes" id="UP000723463">
    <property type="component" value="Unassembled WGS sequence"/>
</dbReference>
<sequence>MIPHVINPTTKMHGTGPVTSNGGGCAPSGSGDDGASLTSPAEAIPSDAASTSEGSTSNKTAITIGVVIGAIVVVGGLFLDPVLLVTTWLHAVAPGTHSMPIASLAKPGSYDPMLPPYALLRAKRAQPPKPVKYNDRLYDVMGMSLKGELVLRDQQAVHQDVRVEHFAGQPVMLDGVRWRAISLEAITGPLDATLQLEHLRNPLHTLTVTGANIMRVQFPSVNGNHTLGEVKHGIVRLTERRIRLRPGQRFEARLRNRELEGPYAIEVDDKGQLTAAGMDRNGTWQRIVVEPAEIAPRYKMVASPDFCASFDVGAFVFHEDQLRSRATSVGTDPAGRPIQDPLFGSLAAGVIPRLNNGAKHLAVFEQFIRNHTQSDANTSVEASTSGAPRRLTVLSISMCNQGDARCALDALVEFRRQNPDVDMSIVVSKLGPTEFQESSKFHKFVEIPADNHIHINRFTGANSSTRQVVHGKAIVIDDHVLFSTGSEMDTWPINKVDFSIELPAAAAAVFRRYTDEATHGDATTECRAELATELASNGVVINDPDALIRGASYELMVSVSELVDPSIIQMLIGRAASGVDVVIQVRELDPVSRWLLADARTQYPNLWLEDSSCWEPRPHLNTIVADRDTAYVGTSYLWQTQRNMVHQGRSFENGVLLDGDAAASVVTQINKLRV</sequence>
<reference evidence="3" key="1">
    <citation type="journal article" date="2020" name="Fungal Divers.">
        <title>Resolving the Mortierellaceae phylogeny through synthesis of multi-gene phylogenetics and phylogenomics.</title>
        <authorList>
            <person name="Vandepol N."/>
            <person name="Liber J."/>
            <person name="Desiro A."/>
            <person name="Na H."/>
            <person name="Kennedy M."/>
            <person name="Barry K."/>
            <person name="Grigoriev I.V."/>
            <person name="Miller A.N."/>
            <person name="O'Donnell K."/>
            <person name="Stajich J.E."/>
            <person name="Bonito G."/>
        </authorList>
    </citation>
    <scope>NUCLEOTIDE SEQUENCE</scope>
    <source>
        <strain evidence="3">NRRL 2591</strain>
    </source>
</reference>
<accession>A0A9P6EW19</accession>
<feature type="region of interest" description="Disordered" evidence="1">
    <location>
        <begin position="1"/>
        <end position="56"/>
    </location>
</feature>
<gene>
    <name evidence="3" type="ORF">EC957_010320</name>
</gene>
<evidence type="ECO:0000256" key="1">
    <source>
        <dbReference type="SAM" id="MobiDB-lite"/>
    </source>
</evidence>
<evidence type="ECO:0000313" key="4">
    <source>
        <dbReference type="Proteomes" id="UP000723463"/>
    </source>
</evidence>
<name>A0A9P6EW19_9FUNG</name>